<dbReference type="PANTHER" id="PTHR19324:SF33">
    <property type="entry name" value="MUCIN-5AC"/>
    <property type="match status" value="1"/>
</dbReference>
<evidence type="ECO:0000313" key="4">
    <source>
        <dbReference type="EMBL" id="GFR73315.1"/>
    </source>
</evidence>
<feature type="signal peptide" evidence="2">
    <location>
        <begin position="1"/>
        <end position="20"/>
    </location>
</feature>
<reference evidence="4 5" key="1">
    <citation type="journal article" date="2021" name="Elife">
        <title>Chloroplast acquisition without the gene transfer in kleptoplastic sea slugs, Plakobranchus ocellatus.</title>
        <authorList>
            <person name="Maeda T."/>
            <person name="Takahashi S."/>
            <person name="Yoshida T."/>
            <person name="Shimamura S."/>
            <person name="Takaki Y."/>
            <person name="Nagai Y."/>
            <person name="Toyoda A."/>
            <person name="Suzuki Y."/>
            <person name="Arimoto A."/>
            <person name="Ishii H."/>
            <person name="Satoh N."/>
            <person name="Nishiyama T."/>
            <person name="Hasebe M."/>
            <person name="Maruyama T."/>
            <person name="Minagawa J."/>
            <person name="Obokata J."/>
            <person name="Shigenobu S."/>
        </authorList>
    </citation>
    <scope>NUCLEOTIDE SEQUENCE [LARGE SCALE GENOMIC DNA]</scope>
</reference>
<evidence type="ECO:0000259" key="3">
    <source>
        <dbReference type="Pfam" id="PF16977"/>
    </source>
</evidence>
<gene>
    <name evidence="4" type="ORF">ElyMa_002134100</name>
</gene>
<proteinExistence type="predicted"/>
<evidence type="ECO:0000256" key="1">
    <source>
        <dbReference type="SAM" id="MobiDB-lite"/>
    </source>
</evidence>
<evidence type="ECO:0000256" key="2">
    <source>
        <dbReference type="SAM" id="SignalP"/>
    </source>
</evidence>
<dbReference type="Pfam" id="PF16977">
    <property type="entry name" value="ApeC"/>
    <property type="match status" value="1"/>
</dbReference>
<dbReference type="Proteomes" id="UP000762676">
    <property type="component" value="Unassembled WGS sequence"/>
</dbReference>
<feature type="chain" id="PRO_5044011132" evidence="2">
    <location>
        <begin position="21"/>
        <end position="516"/>
    </location>
</feature>
<keyword evidence="2" id="KW-0732">Signal</keyword>
<dbReference type="EMBL" id="BMAT01004443">
    <property type="protein sequence ID" value="GFR73315.1"/>
    <property type="molecule type" value="Genomic_DNA"/>
</dbReference>
<keyword evidence="5" id="KW-1185">Reference proteome</keyword>
<sequence>MILHQISLLAFLLVLHRGLTLPVRDVSDPSMPLQLTVSPALVNRYTAKTMSLRCEHNPSVPSKVAEIIIMRIFKKSTSGWDLVAEQRDVVSSPTVTGNVTASANIKGDIQDAFLQVTWNTLGPDCFGVFKCNVMGFDSNDDTITERSSTLEVYEFKNFIHHLIALSVDTQRKMLEMENFTDSEITRLNDGFQVMAKSVHTNQSAFDSRLNKLENRITQQEMSMDTEISQVEKEVKDNKISLVMAHSEISEMEKEIKDNKVSLAVKGNEISQVKSDLLDTEDAIGEIRSDQNSTLDRVAKLETLLGSLIQWPAGHYALLKPKTGCPADLAFYGENRAYLKLHTESQSSRQSDDHSSAFPSDTKSTVGSNRFFTLQFCEVIRQFNTASWPNGSFCIHKLEDHSCPEGFNSGSVHFDTEDSSDKTEDNTNAAFGTYLYFCCQNSGPANTPIQLPIHSPFLLYRHGGACQAVQGMSITNEYLQINTEDDRNGDSIHDHYPDIDQYGTSVIQFNLCYYTKL</sequence>
<feature type="domain" description="Apextrin C-terminal" evidence="3">
    <location>
        <begin position="310"/>
        <end position="513"/>
    </location>
</feature>
<dbReference type="PANTHER" id="PTHR19324">
    <property type="entry name" value="PERFORIN-LIKE PROTEIN 1"/>
    <property type="match status" value="1"/>
</dbReference>
<dbReference type="InterPro" id="IPR031569">
    <property type="entry name" value="ApeC"/>
</dbReference>
<evidence type="ECO:0000313" key="5">
    <source>
        <dbReference type="Proteomes" id="UP000762676"/>
    </source>
</evidence>
<protein>
    <submittedName>
        <fullName evidence="4">Apextrin-like protein 1</fullName>
    </submittedName>
</protein>
<accession>A0AAV4FKR5</accession>
<feature type="region of interest" description="Disordered" evidence="1">
    <location>
        <begin position="342"/>
        <end position="363"/>
    </location>
</feature>
<name>A0AAV4FKR5_9GAST</name>
<dbReference type="AlphaFoldDB" id="A0AAV4FKR5"/>
<organism evidence="4 5">
    <name type="scientific">Elysia marginata</name>
    <dbReference type="NCBI Taxonomy" id="1093978"/>
    <lineage>
        <taxon>Eukaryota</taxon>
        <taxon>Metazoa</taxon>
        <taxon>Spiralia</taxon>
        <taxon>Lophotrochozoa</taxon>
        <taxon>Mollusca</taxon>
        <taxon>Gastropoda</taxon>
        <taxon>Heterobranchia</taxon>
        <taxon>Euthyneura</taxon>
        <taxon>Panpulmonata</taxon>
        <taxon>Sacoglossa</taxon>
        <taxon>Placobranchoidea</taxon>
        <taxon>Plakobranchidae</taxon>
        <taxon>Elysia</taxon>
    </lineage>
</organism>
<comment type="caution">
    <text evidence="4">The sequence shown here is derived from an EMBL/GenBank/DDBJ whole genome shotgun (WGS) entry which is preliminary data.</text>
</comment>